<dbReference type="RefSeq" id="WP_170928046.1">
    <property type="nucleotide sequence ID" value="NZ_FLUX01000052.1"/>
</dbReference>
<evidence type="ECO:0000256" key="1">
    <source>
        <dbReference type="SAM" id="SignalP"/>
    </source>
</evidence>
<dbReference type="InterPro" id="IPR027826">
    <property type="entry name" value="DUF4431"/>
</dbReference>
<evidence type="ECO:0000313" key="3">
    <source>
        <dbReference type="EMBL" id="SCA75258.1"/>
    </source>
</evidence>
<keyword evidence="4" id="KW-1185">Reference proteome</keyword>
<evidence type="ECO:0000259" key="2">
    <source>
        <dbReference type="Pfam" id="PF14485"/>
    </source>
</evidence>
<sequence length="315" mass="35455">MKYLWLSALLFSHAVLAWCPDEDQRVTFQGTLIQQTLPGPPNYESIKDGDEAVTYDYLKLDQPFECDVTGERESVPLVQLILMGKNKPGYADLAPSLGKDVILTGKTMYAQTGRHFTSVLLILDSAKNVTPITTPEQKKSALIQFQQFQQALREKNVVALKTYFVFPLQGTLFDFIAYDENRQEEVLTEAVFDQNSQQIMAHLQMLTNIGVDAESLMINEYRINTLSEREQQRRYFPADEDGMFYYEENGKRHTVTGTCDTIAQGELTDGILFTSQGTSANEQLPGLSENCDGATSYMFKLVDGKLRLTGSFTAD</sequence>
<feature type="signal peptide" evidence="1">
    <location>
        <begin position="1"/>
        <end position="17"/>
    </location>
</feature>
<gene>
    <name evidence="3" type="ORF">BN4901_4874</name>
</gene>
<comment type="caution">
    <text evidence="3">The sequence shown here is derived from an EMBL/GenBank/DDBJ whole genome shotgun (WGS) entry which is preliminary data.</text>
</comment>
<accession>A0ABY0K3X5</accession>
<dbReference type="Pfam" id="PF14485">
    <property type="entry name" value="DUF4431"/>
    <property type="match status" value="1"/>
</dbReference>
<evidence type="ECO:0000313" key="4">
    <source>
        <dbReference type="Proteomes" id="UP000195338"/>
    </source>
</evidence>
<reference evidence="3 4" key="1">
    <citation type="submission" date="2016-04" db="EMBL/GenBank/DDBJ databases">
        <authorList>
            <person name="Mornico D."/>
        </authorList>
    </citation>
    <scope>NUCLEOTIDE SEQUENCE [LARGE SCALE GENOMIC DNA]</scope>
    <source>
        <strain evidence="3 4">A121</strain>
    </source>
</reference>
<protein>
    <recommendedName>
        <fullName evidence="2">DUF4431 domain-containing protein</fullName>
    </recommendedName>
</protein>
<dbReference type="Proteomes" id="UP000195338">
    <property type="component" value="Unassembled WGS sequence"/>
</dbReference>
<dbReference type="EMBL" id="FLUX01000052">
    <property type="protein sequence ID" value="SCA75258.1"/>
    <property type="molecule type" value="Genomic_DNA"/>
</dbReference>
<keyword evidence="1" id="KW-0732">Signal</keyword>
<name>A0ABY0K3X5_9ENTR</name>
<organism evidence="3 4">
    <name type="scientific">Citrobacter europaeus</name>
    <dbReference type="NCBI Taxonomy" id="1914243"/>
    <lineage>
        <taxon>Bacteria</taxon>
        <taxon>Pseudomonadati</taxon>
        <taxon>Pseudomonadota</taxon>
        <taxon>Gammaproteobacteria</taxon>
        <taxon>Enterobacterales</taxon>
        <taxon>Enterobacteriaceae</taxon>
        <taxon>Citrobacter</taxon>
    </lineage>
</organism>
<proteinExistence type="predicted"/>
<feature type="domain" description="DUF4431" evidence="2">
    <location>
        <begin position="78"/>
        <end position="124"/>
    </location>
</feature>
<feature type="chain" id="PRO_5046287703" description="DUF4431 domain-containing protein" evidence="1">
    <location>
        <begin position="18"/>
        <end position="315"/>
    </location>
</feature>